<comment type="caution">
    <text evidence="1">The sequence shown here is derived from an EMBL/GenBank/DDBJ whole genome shotgun (WGS) entry which is preliminary data.</text>
</comment>
<keyword evidence="2" id="KW-1185">Reference proteome</keyword>
<protein>
    <submittedName>
        <fullName evidence="1">Uncharacterized protein</fullName>
    </submittedName>
</protein>
<name>A0ACB0ZFF7_MELEN</name>
<sequence length="70" mass="7660">MENSINGDVKNISGRKTTNSAQTNGQTHIPASNHSSPARNPLNSNLGVARRRRTVIKRGNEPPAATRFFF</sequence>
<proteinExistence type="predicted"/>
<dbReference type="Proteomes" id="UP001497535">
    <property type="component" value="Unassembled WGS sequence"/>
</dbReference>
<accession>A0ACB0ZFF7</accession>
<dbReference type="EMBL" id="CAVMJV010000033">
    <property type="protein sequence ID" value="CAK5077730.1"/>
    <property type="molecule type" value="Genomic_DNA"/>
</dbReference>
<organism evidence="1 2">
    <name type="scientific">Meloidogyne enterolobii</name>
    <name type="common">Root-knot nematode worm</name>
    <name type="synonym">Meloidogyne mayaguensis</name>
    <dbReference type="NCBI Taxonomy" id="390850"/>
    <lineage>
        <taxon>Eukaryota</taxon>
        <taxon>Metazoa</taxon>
        <taxon>Ecdysozoa</taxon>
        <taxon>Nematoda</taxon>
        <taxon>Chromadorea</taxon>
        <taxon>Rhabditida</taxon>
        <taxon>Tylenchina</taxon>
        <taxon>Tylenchomorpha</taxon>
        <taxon>Tylenchoidea</taxon>
        <taxon>Meloidogynidae</taxon>
        <taxon>Meloidogyninae</taxon>
        <taxon>Meloidogyne</taxon>
    </lineage>
</organism>
<evidence type="ECO:0000313" key="2">
    <source>
        <dbReference type="Proteomes" id="UP001497535"/>
    </source>
</evidence>
<reference evidence="1" key="1">
    <citation type="submission" date="2023-11" db="EMBL/GenBank/DDBJ databases">
        <authorList>
            <person name="Poullet M."/>
        </authorList>
    </citation>
    <scope>NUCLEOTIDE SEQUENCE</scope>
    <source>
        <strain evidence="1">E1834</strain>
    </source>
</reference>
<evidence type="ECO:0000313" key="1">
    <source>
        <dbReference type="EMBL" id="CAK5077730.1"/>
    </source>
</evidence>
<gene>
    <name evidence="1" type="ORF">MENTE1834_LOCUS24670</name>
</gene>